<dbReference type="AlphaFoldDB" id="A0A6G0YPS3"/>
<dbReference type="Pfam" id="PF00665">
    <property type="entry name" value="rve"/>
    <property type="match status" value="1"/>
</dbReference>
<accession>A0A6G0YPS3</accession>
<dbReference type="InterPro" id="IPR041588">
    <property type="entry name" value="Integrase_H2C2"/>
</dbReference>
<name>A0A6G0YPS3_APHCR</name>
<dbReference type="InterPro" id="IPR036397">
    <property type="entry name" value="RNaseH_sf"/>
</dbReference>
<dbReference type="PANTHER" id="PTHR37984:SF5">
    <property type="entry name" value="PROTEIN NYNRIN-LIKE"/>
    <property type="match status" value="1"/>
</dbReference>
<dbReference type="GO" id="GO:0015074">
    <property type="term" value="P:DNA integration"/>
    <property type="evidence" value="ECO:0007669"/>
    <property type="project" value="InterPro"/>
</dbReference>
<gene>
    <name evidence="4" type="ORF">FWK35_00006105</name>
</gene>
<dbReference type="OrthoDB" id="6625139at2759"/>
<dbReference type="GO" id="GO:0003964">
    <property type="term" value="F:RNA-directed DNA polymerase activity"/>
    <property type="evidence" value="ECO:0007669"/>
    <property type="project" value="UniProtKB-EC"/>
</dbReference>
<protein>
    <recommendedName>
        <fullName evidence="1">RNA-directed DNA polymerase</fullName>
        <ecNumber evidence="1">2.7.7.49</ecNumber>
    </recommendedName>
</protein>
<dbReference type="InterPro" id="IPR050951">
    <property type="entry name" value="Retrovirus_Pol_polyprotein"/>
</dbReference>
<dbReference type="EMBL" id="VUJU01002987">
    <property type="protein sequence ID" value="KAF0759459.1"/>
    <property type="molecule type" value="Genomic_DNA"/>
</dbReference>
<dbReference type="EC" id="2.7.7.49" evidence="1"/>
<keyword evidence="5" id="KW-1185">Reference proteome</keyword>
<dbReference type="Gene3D" id="1.10.340.70">
    <property type="match status" value="1"/>
</dbReference>
<dbReference type="InterPro" id="IPR012337">
    <property type="entry name" value="RNaseH-like_sf"/>
</dbReference>
<evidence type="ECO:0000313" key="5">
    <source>
        <dbReference type="Proteomes" id="UP000478052"/>
    </source>
</evidence>
<feature type="region of interest" description="Disordered" evidence="2">
    <location>
        <begin position="355"/>
        <end position="405"/>
    </location>
</feature>
<proteinExistence type="predicted"/>
<feature type="domain" description="Integrase catalytic" evidence="3">
    <location>
        <begin position="109"/>
        <end position="274"/>
    </location>
</feature>
<evidence type="ECO:0000256" key="1">
    <source>
        <dbReference type="ARBA" id="ARBA00012493"/>
    </source>
</evidence>
<dbReference type="Gene3D" id="3.30.420.10">
    <property type="entry name" value="Ribonuclease H-like superfamily/Ribonuclease H"/>
    <property type="match status" value="1"/>
</dbReference>
<organism evidence="4 5">
    <name type="scientific">Aphis craccivora</name>
    <name type="common">Cowpea aphid</name>
    <dbReference type="NCBI Taxonomy" id="307492"/>
    <lineage>
        <taxon>Eukaryota</taxon>
        <taxon>Metazoa</taxon>
        <taxon>Ecdysozoa</taxon>
        <taxon>Arthropoda</taxon>
        <taxon>Hexapoda</taxon>
        <taxon>Insecta</taxon>
        <taxon>Pterygota</taxon>
        <taxon>Neoptera</taxon>
        <taxon>Paraneoptera</taxon>
        <taxon>Hemiptera</taxon>
        <taxon>Sternorrhyncha</taxon>
        <taxon>Aphidomorpha</taxon>
        <taxon>Aphidoidea</taxon>
        <taxon>Aphididae</taxon>
        <taxon>Aphidini</taxon>
        <taxon>Aphis</taxon>
        <taxon>Aphis</taxon>
    </lineage>
</organism>
<dbReference type="SUPFAM" id="SSF53098">
    <property type="entry name" value="Ribonuclease H-like"/>
    <property type="match status" value="1"/>
</dbReference>
<dbReference type="PANTHER" id="PTHR37984">
    <property type="entry name" value="PROTEIN CBG26694"/>
    <property type="match status" value="1"/>
</dbReference>
<evidence type="ECO:0000259" key="3">
    <source>
        <dbReference type="PROSITE" id="PS50994"/>
    </source>
</evidence>
<dbReference type="PROSITE" id="PS50994">
    <property type="entry name" value="INTEGRASE"/>
    <property type="match status" value="1"/>
</dbReference>
<dbReference type="GO" id="GO:0003676">
    <property type="term" value="F:nucleic acid binding"/>
    <property type="evidence" value="ECO:0007669"/>
    <property type="project" value="InterPro"/>
</dbReference>
<reference evidence="4 5" key="1">
    <citation type="submission" date="2019-08" db="EMBL/GenBank/DDBJ databases">
        <title>Whole genome of Aphis craccivora.</title>
        <authorList>
            <person name="Voronova N.V."/>
            <person name="Shulinski R.S."/>
            <person name="Bandarenka Y.V."/>
            <person name="Zhorov D.G."/>
            <person name="Warner D."/>
        </authorList>
    </citation>
    <scope>NUCLEOTIDE SEQUENCE [LARGE SCALE GENOMIC DNA]</scope>
    <source>
        <strain evidence="4">180601</strain>
        <tissue evidence="4">Whole Body</tissue>
    </source>
</reference>
<dbReference type="Pfam" id="PF17921">
    <property type="entry name" value="Integrase_H2C2"/>
    <property type="match status" value="1"/>
</dbReference>
<evidence type="ECO:0000313" key="4">
    <source>
        <dbReference type="EMBL" id="KAF0759459.1"/>
    </source>
</evidence>
<sequence>MGTELGKLLNESTPSNKTQDRIRDYEQIGGLVYRKCGPKSLFLIPRSMRKAIVIAAHDLSGNFSVDRTIAKILKEYWFPVMRRYVKQHIYMCVDCLIHKRPGGRRPGLLHHIPPGRRSFAVIHIDHLGPFKTSTKGNRYLLVIVDNLTKYVLLYASKTTDTAGVIKRLEEFIKQRGLPDRIVSDRGTAFTSARFEKFCQEQGVHHTLNLTRHPQANGQVERVNPTKKTPYESAYVYYPNFHGGAERQLNLNRNQLTPSHKVQAEVRLNIEKQQVKTKEAYDKTKLAGTHFIKGEVVVMFKAPNQSKSAKLQAKYRSRLLRVVEVLPSDTYRAAEISLDAHVSQLKSWRVLNVGESEEEDTVERVEQEEDQGVVADPLPIPSTQSAGSEPLNLPWRSSGRGEGPPT</sequence>
<dbReference type="InterPro" id="IPR001584">
    <property type="entry name" value="Integrase_cat-core"/>
</dbReference>
<feature type="compositionally biased region" description="Acidic residues" evidence="2">
    <location>
        <begin position="355"/>
        <end position="370"/>
    </location>
</feature>
<evidence type="ECO:0000256" key="2">
    <source>
        <dbReference type="SAM" id="MobiDB-lite"/>
    </source>
</evidence>
<comment type="caution">
    <text evidence="4">The sequence shown here is derived from an EMBL/GenBank/DDBJ whole genome shotgun (WGS) entry which is preliminary data.</text>
</comment>
<dbReference type="Proteomes" id="UP000478052">
    <property type="component" value="Unassembled WGS sequence"/>
</dbReference>